<accession>A0A0A8Z1S1</accession>
<evidence type="ECO:0000256" key="1">
    <source>
        <dbReference type="SAM" id="MobiDB-lite"/>
    </source>
</evidence>
<reference evidence="2" key="2">
    <citation type="journal article" date="2015" name="Data Brief">
        <title>Shoot transcriptome of the giant reed, Arundo donax.</title>
        <authorList>
            <person name="Barrero R.A."/>
            <person name="Guerrero F.D."/>
            <person name="Moolhuijzen P."/>
            <person name="Goolsby J.A."/>
            <person name="Tidwell J."/>
            <person name="Bellgard S.E."/>
            <person name="Bellgard M.I."/>
        </authorList>
    </citation>
    <scope>NUCLEOTIDE SEQUENCE</scope>
    <source>
        <tissue evidence="2">Shoot tissue taken approximately 20 cm above the soil surface</tissue>
    </source>
</reference>
<reference evidence="2" key="1">
    <citation type="submission" date="2014-09" db="EMBL/GenBank/DDBJ databases">
        <authorList>
            <person name="Magalhaes I.L.F."/>
            <person name="Oliveira U."/>
            <person name="Santos F.R."/>
            <person name="Vidigal T.H.D.A."/>
            <person name="Brescovit A.D."/>
            <person name="Santos A.J."/>
        </authorList>
    </citation>
    <scope>NUCLEOTIDE SEQUENCE</scope>
    <source>
        <tissue evidence="2">Shoot tissue taken approximately 20 cm above the soil surface</tissue>
    </source>
</reference>
<organism evidence="2">
    <name type="scientific">Arundo donax</name>
    <name type="common">Giant reed</name>
    <name type="synonym">Donax arundinaceus</name>
    <dbReference type="NCBI Taxonomy" id="35708"/>
    <lineage>
        <taxon>Eukaryota</taxon>
        <taxon>Viridiplantae</taxon>
        <taxon>Streptophyta</taxon>
        <taxon>Embryophyta</taxon>
        <taxon>Tracheophyta</taxon>
        <taxon>Spermatophyta</taxon>
        <taxon>Magnoliopsida</taxon>
        <taxon>Liliopsida</taxon>
        <taxon>Poales</taxon>
        <taxon>Poaceae</taxon>
        <taxon>PACMAD clade</taxon>
        <taxon>Arundinoideae</taxon>
        <taxon>Arundineae</taxon>
        <taxon>Arundo</taxon>
    </lineage>
</organism>
<protein>
    <submittedName>
        <fullName evidence="2">Uncharacterized protein</fullName>
    </submittedName>
</protein>
<dbReference type="AlphaFoldDB" id="A0A0A8Z1S1"/>
<feature type="region of interest" description="Disordered" evidence="1">
    <location>
        <begin position="1"/>
        <end position="22"/>
    </location>
</feature>
<dbReference type="EMBL" id="GBRH01269073">
    <property type="protein sequence ID" value="JAD28822.1"/>
    <property type="molecule type" value="Transcribed_RNA"/>
</dbReference>
<name>A0A0A8Z1S1_ARUDO</name>
<sequence length="22" mass="2276">MLAGVNVTKQTMAGPPGKPLHK</sequence>
<proteinExistence type="predicted"/>
<evidence type="ECO:0000313" key="2">
    <source>
        <dbReference type="EMBL" id="JAD28822.1"/>
    </source>
</evidence>